<dbReference type="AlphaFoldDB" id="A0A7J7H424"/>
<proteinExistence type="predicted"/>
<reference evidence="4" key="1">
    <citation type="journal article" date="2020" name="Nat. Commun.">
        <title>Genome assembly of wild tea tree DASZ reveals pedigree and selection history of tea varieties.</title>
        <authorList>
            <person name="Zhang W."/>
            <person name="Zhang Y."/>
            <person name="Qiu H."/>
            <person name="Guo Y."/>
            <person name="Wan H."/>
            <person name="Zhang X."/>
            <person name="Scossa F."/>
            <person name="Alseekh S."/>
            <person name="Zhang Q."/>
            <person name="Wang P."/>
            <person name="Xu L."/>
            <person name="Schmidt M.H."/>
            <person name="Jia X."/>
            <person name="Li D."/>
            <person name="Zhu A."/>
            <person name="Guo F."/>
            <person name="Chen W."/>
            <person name="Ni D."/>
            <person name="Usadel B."/>
            <person name="Fernie A.R."/>
            <person name="Wen W."/>
        </authorList>
    </citation>
    <scope>NUCLEOTIDE SEQUENCE [LARGE SCALE GENOMIC DNA]</scope>
    <source>
        <strain evidence="4">cv. G240</strain>
    </source>
</reference>
<keyword evidence="4" id="KW-1185">Reference proteome</keyword>
<dbReference type="InterPro" id="IPR044821">
    <property type="entry name" value="At1g28695/At4g15970-like"/>
</dbReference>
<gene>
    <name evidence="3" type="ORF">HYC85_013687</name>
</gene>
<dbReference type="Pfam" id="PF03407">
    <property type="entry name" value="Nucleotid_trans"/>
    <property type="match status" value="1"/>
</dbReference>
<evidence type="ECO:0000313" key="4">
    <source>
        <dbReference type="Proteomes" id="UP000593564"/>
    </source>
</evidence>
<sequence length="184" mass="21642">MWFRNPFSRLVLNETIDLQISVDHFNGDQWSEANYINTGFYMIRSNNKTIALFDEWHARKDNSTGMKEQDVLQKMMHEGVFRGLRLRVKFWDTLYFSGFCRNSNDVRVVVTVHSNCCRQGRRWTSTRNVSSTHVSETGSRSSAGFPARAYRQTKSFNAVSKELKPSKQDKLMEYDQKMDMHVRH</sequence>
<evidence type="ECO:0000313" key="3">
    <source>
        <dbReference type="EMBL" id="KAF5947730.1"/>
    </source>
</evidence>
<dbReference type="PANTHER" id="PTHR46038">
    <property type="entry name" value="EXPRESSED PROTEIN-RELATED"/>
    <property type="match status" value="1"/>
</dbReference>
<reference evidence="3 4" key="2">
    <citation type="submission" date="2020-07" db="EMBL/GenBank/DDBJ databases">
        <title>Genome assembly of wild tea tree DASZ reveals pedigree and selection history of tea varieties.</title>
        <authorList>
            <person name="Zhang W."/>
        </authorList>
    </citation>
    <scope>NUCLEOTIDE SEQUENCE [LARGE SCALE GENOMIC DNA]</scope>
    <source>
        <strain evidence="4">cv. G240</strain>
        <tissue evidence="3">Leaf</tissue>
    </source>
</reference>
<evidence type="ECO:0000256" key="1">
    <source>
        <dbReference type="SAM" id="MobiDB-lite"/>
    </source>
</evidence>
<dbReference type="InterPro" id="IPR005069">
    <property type="entry name" value="Nucl-diP-sugar_transferase"/>
</dbReference>
<name>A0A7J7H424_CAMSI</name>
<dbReference type="Proteomes" id="UP000593564">
    <property type="component" value="Unassembled WGS sequence"/>
</dbReference>
<feature type="region of interest" description="Disordered" evidence="1">
    <location>
        <begin position="127"/>
        <end position="146"/>
    </location>
</feature>
<accession>A0A7J7H424</accession>
<organism evidence="3 4">
    <name type="scientific">Camellia sinensis</name>
    <name type="common">Tea plant</name>
    <name type="synonym">Thea sinensis</name>
    <dbReference type="NCBI Taxonomy" id="4442"/>
    <lineage>
        <taxon>Eukaryota</taxon>
        <taxon>Viridiplantae</taxon>
        <taxon>Streptophyta</taxon>
        <taxon>Embryophyta</taxon>
        <taxon>Tracheophyta</taxon>
        <taxon>Spermatophyta</taxon>
        <taxon>Magnoliopsida</taxon>
        <taxon>eudicotyledons</taxon>
        <taxon>Gunneridae</taxon>
        <taxon>Pentapetalae</taxon>
        <taxon>asterids</taxon>
        <taxon>Ericales</taxon>
        <taxon>Theaceae</taxon>
        <taxon>Camellia</taxon>
    </lineage>
</organism>
<dbReference type="PANTHER" id="PTHR46038:SF29">
    <property type="entry name" value="NUCLEOTIDE-DIPHOSPHO-SUGAR TRANSFERASE DOMAIN-CONTAINING PROTEIN"/>
    <property type="match status" value="1"/>
</dbReference>
<feature type="compositionally biased region" description="Polar residues" evidence="1">
    <location>
        <begin position="127"/>
        <end position="142"/>
    </location>
</feature>
<comment type="caution">
    <text evidence="3">The sequence shown here is derived from an EMBL/GenBank/DDBJ whole genome shotgun (WGS) entry which is preliminary data.</text>
</comment>
<protein>
    <recommendedName>
        <fullName evidence="2">Nucleotide-diphospho-sugar transferase domain-containing protein</fullName>
    </recommendedName>
</protein>
<dbReference type="EMBL" id="JACBKZ010000006">
    <property type="protein sequence ID" value="KAF5947730.1"/>
    <property type="molecule type" value="Genomic_DNA"/>
</dbReference>
<feature type="domain" description="Nucleotide-diphospho-sugar transferase" evidence="2">
    <location>
        <begin position="1"/>
        <end position="120"/>
    </location>
</feature>
<evidence type="ECO:0000259" key="2">
    <source>
        <dbReference type="Pfam" id="PF03407"/>
    </source>
</evidence>